<protein>
    <submittedName>
        <fullName evidence="1">Uncharacterized protein</fullName>
    </submittedName>
</protein>
<evidence type="ECO:0000313" key="1">
    <source>
        <dbReference type="EMBL" id="QFI37834.1"/>
    </source>
</evidence>
<sequence length="91" mass="10186">MASVISIFKSNNLAYVSKLQNDDTKEQKLASFQKLAMTSSGIRKAHFENMLCDNLDVDSIYFDGDNVATQAVEEIIKQTLKSTGFTVLLQY</sequence>
<name>A0A5J6WK84_MORMI</name>
<dbReference type="EMBL" id="CP044399">
    <property type="protein sequence ID" value="QFI37834.1"/>
    <property type="molecule type" value="Genomic_DNA"/>
</dbReference>
<dbReference type="Proteomes" id="UP000327424">
    <property type="component" value="Chromosome"/>
</dbReference>
<reference evidence="1 2" key="1">
    <citation type="submission" date="2019-09" db="EMBL/GenBank/DDBJ databases">
        <title>Hybrid Assembly of the complete Genome of the Deep-Sea Bacterium Moritella marina from long Nanopore and Illumina reads.</title>
        <authorList>
            <person name="Magin S."/>
            <person name="Georgoulis A."/>
            <person name="Papadimitriou K."/>
            <person name="Iliakis G."/>
            <person name="Vorgias C.E."/>
        </authorList>
    </citation>
    <scope>NUCLEOTIDE SEQUENCE [LARGE SCALE GENOMIC DNA]</scope>
    <source>
        <strain evidence="1 2">MP-1</strain>
    </source>
</reference>
<proteinExistence type="predicted"/>
<keyword evidence="2" id="KW-1185">Reference proteome</keyword>
<evidence type="ECO:0000313" key="2">
    <source>
        <dbReference type="Proteomes" id="UP000327424"/>
    </source>
</evidence>
<gene>
    <name evidence="1" type="ORF">FR932_08200</name>
</gene>
<accession>A0A5J6WK84</accession>
<dbReference type="OrthoDB" id="9911625at2"/>
<dbReference type="KEGG" id="mmaa:FR932_08200"/>
<dbReference type="RefSeq" id="WP_019441037.1">
    <property type="nucleotide sequence ID" value="NZ_ALOE01000013.1"/>
</dbReference>
<organism evidence="1 2">
    <name type="scientific">Moritella marina ATCC 15381</name>
    <dbReference type="NCBI Taxonomy" id="1202962"/>
    <lineage>
        <taxon>Bacteria</taxon>
        <taxon>Pseudomonadati</taxon>
        <taxon>Pseudomonadota</taxon>
        <taxon>Gammaproteobacteria</taxon>
        <taxon>Alteromonadales</taxon>
        <taxon>Moritellaceae</taxon>
        <taxon>Moritella</taxon>
    </lineage>
</organism>
<dbReference type="AlphaFoldDB" id="A0A5J6WK84"/>